<sequence length="1112" mass="125123">MLAKLLPNATERGHSSSLQIIVVPAIGLAHPSEWVDLTGSWLQRLLEEVVPEADIWEYKYGADVQQGSFSQNVPGEGTRLLEALHDHSGKKEYRELPLILIAHGTGGFVVKKAIRLSSDGQHAEPIMDVIFGVIFLGVPHFPKATNDTEQARGTLDQLLRCQYKGIKRTLSTVPDIKKMMEICHDFELVQPPNPRFQVISAYESRETSTRQKMFSRLLGKGNNPVITPRELCEIGLGGDHEKIVDGEADHFDICKVRIGGPVYKKIVALMEEVTRTAPGIISDRFSRYMPPAALDAGTLATESTADMDELRSMTQFLELSSQSATLPVSSPLGATGGSTTGDFEIIPSLEPLEMSSRNPTLPCQFFGPHQRIEPFFGRDDTLKQIDDYLLPPVDPTVAQEAEQDPEQLRSFAICGLGGMGKTALALEYAWTRREHFEAIFWLTADKDEILAAEFARIAYRLGLEDESGDIAASCGVVHGWLTNPMRNTAEPDSPENKVNWLIIFDNVDNADVLPDYWPKTGRGSVLVTSRDPWARHNDFIQNGVDLPPLSTTESAAMMQRLTHVSAGGSQQGALLAIAERLGGLPLAINQMSGVFRQRKLTYTLLLRFYNEEGIECLQEGSQGSSSDSHNVHSLATLWALDRLSPQTRALLEVVCLLDPDNIPEELLTVEDPGKMELEEYPKTLNQYLNARKELISSSLITSNEESGKISLHRLIQETAKRRMSKDHLIKALRTALRLLVSVWPFQSMVEHHFTARFGKCELLFPSLLRLKDGIEPLIRGPSAWCPDIQVAHLLNDAGWYMFERGLIEELKPFCSLALVVGERSEDSSDEEISRAIRDSHSYLGIATAETNEHQLSMYHKRKWLDMLLEREVAPGIPLEDYELGYAYNEIGVAYANNHLLDEAAEAFQRSIEIFHSLPEFEETMLGWPEPNLGFIYWLQGKYEDAEKALVEILDIHASAWGVDDTKSFKTGKILYAMGNVLEAQGRLNESFNFHTRCLEQYKVTLGVNHHRMGDVCHRMARHFMRQGLYKEADEYINKALKTFSSRPYLKNELARTMFLRGNLLRALGDERQAQRTLMQACGYRKKLLPHDIRKLHELGEKDFDLLVAFWSR</sequence>
<dbReference type="SMART" id="SM00028">
    <property type="entry name" value="TPR"/>
    <property type="match status" value="5"/>
</dbReference>
<dbReference type="InterPro" id="IPR011990">
    <property type="entry name" value="TPR-like_helical_dom_sf"/>
</dbReference>
<accession>A0A6A6IK30</accession>
<dbReference type="InterPro" id="IPR027417">
    <property type="entry name" value="P-loop_NTPase"/>
</dbReference>
<reference evidence="2" key="1">
    <citation type="journal article" date="2020" name="Stud. Mycol.">
        <title>101 Dothideomycetes genomes: a test case for predicting lifestyles and emergence of pathogens.</title>
        <authorList>
            <person name="Haridas S."/>
            <person name="Albert R."/>
            <person name="Binder M."/>
            <person name="Bloem J."/>
            <person name="Labutti K."/>
            <person name="Salamov A."/>
            <person name="Andreopoulos B."/>
            <person name="Baker S."/>
            <person name="Barry K."/>
            <person name="Bills G."/>
            <person name="Bluhm B."/>
            <person name="Cannon C."/>
            <person name="Castanera R."/>
            <person name="Culley D."/>
            <person name="Daum C."/>
            <person name="Ezra D."/>
            <person name="Gonzalez J."/>
            <person name="Henrissat B."/>
            <person name="Kuo A."/>
            <person name="Liang C."/>
            <person name="Lipzen A."/>
            <person name="Lutzoni F."/>
            <person name="Magnuson J."/>
            <person name="Mondo S."/>
            <person name="Nolan M."/>
            <person name="Ohm R."/>
            <person name="Pangilinan J."/>
            <person name="Park H.-J."/>
            <person name="Ramirez L."/>
            <person name="Alfaro M."/>
            <person name="Sun H."/>
            <person name="Tritt A."/>
            <person name="Yoshinaga Y."/>
            <person name="Zwiers L.-H."/>
            <person name="Turgeon B."/>
            <person name="Goodwin S."/>
            <person name="Spatafora J."/>
            <person name="Crous P."/>
            <person name="Grigoriev I."/>
        </authorList>
    </citation>
    <scope>NUCLEOTIDE SEQUENCE</scope>
    <source>
        <strain evidence="2">CBS 122368</strain>
    </source>
</reference>
<gene>
    <name evidence="2" type="ORF">BU26DRAFT_454011</name>
</gene>
<evidence type="ECO:0000313" key="3">
    <source>
        <dbReference type="Proteomes" id="UP000800094"/>
    </source>
</evidence>
<dbReference type="InterPro" id="IPR056681">
    <property type="entry name" value="DUF7779"/>
</dbReference>
<dbReference type="Pfam" id="PF13374">
    <property type="entry name" value="TPR_10"/>
    <property type="match status" value="1"/>
</dbReference>
<dbReference type="SUPFAM" id="SSF48452">
    <property type="entry name" value="TPR-like"/>
    <property type="match status" value="2"/>
</dbReference>
<dbReference type="PANTHER" id="PTHR35205">
    <property type="entry name" value="NB-ARC AND TPR DOMAIN PROTEIN"/>
    <property type="match status" value="1"/>
</dbReference>
<evidence type="ECO:0000313" key="2">
    <source>
        <dbReference type="EMBL" id="KAF2250944.1"/>
    </source>
</evidence>
<dbReference type="SUPFAM" id="SSF52540">
    <property type="entry name" value="P-loop containing nucleoside triphosphate hydrolases"/>
    <property type="match status" value="1"/>
</dbReference>
<dbReference type="Proteomes" id="UP000800094">
    <property type="component" value="Unassembled WGS sequence"/>
</dbReference>
<dbReference type="EMBL" id="ML987193">
    <property type="protein sequence ID" value="KAF2250944.1"/>
    <property type="molecule type" value="Genomic_DNA"/>
</dbReference>
<name>A0A6A6IK30_9PLEO</name>
<dbReference type="OrthoDB" id="6161812at2759"/>
<proteinExistence type="predicted"/>
<keyword evidence="3" id="KW-1185">Reference proteome</keyword>
<dbReference type="RefSeq" id="XP_033685948.1">
    <property type="nucleotide sequence ID" value="XM_033824847.1"/>
</dbReference>
<dbReference type="PANTHER" id="PTHR35205:SF1">
    <property type="entry name" value="ZU5 DOMAIN-CONTAINING PROTEIN"/>
    <property type="match status" value="1"/>
</dbReference>
<dbReference type="InterPro" id="IPR019734">
    <property type="entry name" value="TPR_rpt"/>
</dbReference>
<dbReference type="AlphaFoldDB" id="A0A6A6IK30"/>
<dbReference type="Pfam" id="PF25000">
    <property type="entry name" value="DUF7779"/>
    <property type="match status" value="1"/>
</dbReference>
<dbReference type="Gene3D" id="1.25.40.10">
    <property type="entry name" value="Tetratricopeptide repeat domain"/>
    <property type="match status" value="1"/>
</dbReference>
<feature type="domain" description="DUF7779" evidence="1">
    <location>
        <begin position="638"/>
        <end position="727"/>
    </location>
</feature>
<dbReference type="GeneID" id="54578177"/>
<dbReference type="Gene3D" id="3.40.50.300">
    <property type="entry name" value="P-loop containing nucleotide triphosphate hydrolases"/>
    <property type="match status" value="1"/>
</dbReference>
<evidence type="ECO:0000259" key="1">
    <source>
        <dbReference type="Pfam" id="PF25000"/>
    </source>
</evidence>
<protein>
    <recommendedName>
        <fullName evidence="1">DUF7779 domain-containing protein</fullName>
    </recommendedName>
</protein>
<dbReference type="GO" id="GO:0043531">
    <property type="term" value="F:ADP binding"/>
    <property type="evidence" value="ECO:0007669"/>
    <property type="project" value="InterPro"/>
</dbReference>
<organism evidence="2 3">
    <name type="scientific">Trematosphaeria pertusa</name>
    <dbReference type="NCBI Taxonomy" id="390896"/>
    <lineage>
        <taxon>Eukaryota</taxon>
        <taxon>Fungi</taxon>
        <taxon>Dikarya</taxon>
        <taxon>Ascomycota</taxon>
        <taxon>Pezizomycotina</taxon>
        <taxon>Dothideomycetes</taxon>
        <taxon>Pleosporomycetidae</taxon>
        <taxon>Pleosporales</taxon>
        <taxon>Massarineae</taxon>
        <taxon>Trematosphaeriaceae</taxon>
        <taxon>Trematosphaeria</taxon>
    </lineage>
</organism>
<dbReference type="Pfam" id="PF13424">
    <property type="entry name" value="TPR_12"/>
    <property type="match status" value="1"/>
</dbReference>